<sequence length="141" mass="15491">MRPQATVQIKNATLGGALTRQMLFQGNLTPPPINQGIIKRTGGKSPVLAQLPTQAIRSRIRSSNRNIMRMEELEKLLYQINLPIIKVPHKGNISLPNSSLESGLVTALAIVASLLEEQVNKLGNKAIKEVSLHHLSFQKLT</sequence>
<name>A0A2N9H5G2_FAGSY</name>
<reference evidence="1" key="1">
    <citation type="submission" date="2018-02" db="EMBL/GenBank/DDBJ databases">
        <authorList>
            <person name="Cohen D.B."/>
            <person name="Kent A.D."/>
        </authorList>
    </citation>
    <scope>NUCLEOTIDE SEQUENCE</scope>
</reference>
<accession>A0A2N9H5G2</accession>
<dbReference type="EMBL" id="OIVN01002879">
    <property type="protein sequence ID" value="SPD07135.1"/>
    <property type="molecule type" value="Genomic_DNA"/>
</dbReference>
<proteinExistence type="predicted"/>
<organism evidence="1">
    <name type="scientific">Fagus sylvatica</name>
    <name type="common">Beechnut</name>
    <dbReference type="NCBI Taxonomy" id="28930"/>
    <lineage>
        <taxon>Eukaryota</taxon>
        <taxon>Viridiplantae</taxon>
        <taxon>Streptophyta</taxon>
        <taxon>Embryophyta</taxon>
        <taxon>Tracheophyta</taxon>
        <taxon>Spermatophyta</taxon>
        <taxon>Magnoliopsida</taxon>
        <taxon>eudicotyledons</taxon>
        <taxon>Gunneridae</taxon>
        <taxon>Pentapetalae</taxon>
        <taxon>rosids</taxon>
        <taxon>fabids</taxon>
        <taxon>Fagales</taxon>
        <taxon>Fagaceae</taxon>
        <taxon>Fagus</taxon>
    </lineage>
</organism>
<evidence type="ECO:0000313" key="1">
    <source>
        <dbReference type="EMBL" id="SPD07135.1"/>
    </source>
</evidence>
<protein>
    <submittedName>
        <fullName evidence="1">Uncharacterized protein</fullName>
    </submittedName>
</protein>
<gene>
    <name evidence="1" type="ORF">FSB_LOCUS35017</name>
</gene>
<dbReference type="AlphaFoldDB" id="A0A2N9H5G2"/>